<accession>A0A8J2IKJ5</accession>
<name>A0A8J2IKJ5_FUSEQ</name>
<dbReference type="AlphaFoldDB" id="A0A8J2IKJ5"/>
<dbReference type="EMBL" id="CAJSTJ010000127">
    <property type="protein sequence ID" value="CAG7558918.1"/>
    <property type="molecule type" value="Genomic_DNA"/>
</dbReference>
<dbReference type="Proteomes" id="UP000693738">
    <property type="component" value="Unassembled WGS sequence"/>
</dbReference>
<sequence>MDNNDWRQAPIEQREIFGFKDIVDCQPQHVLYSAIRIGLISCSLQAFQEEPNGQTFYYLHFELNENFTFVDEYKQTVTVCGLAMWMECKEHNAGDLNVHFVVEERPFFSPLVSFDFPLKGAANKGHEKNLNLLHIIGVLQGKSEELADLLPNEFLSNLLRFRFSPLTRVDDEPRDYRDALLQWFIRLHKVGYVGWSTFRQTVDDVILNVQDNENTSTLEAQMFSNLIGHNYTVDGSRDDGFLVVTRDEFMRVDHYMAVDMPYELLWAKIWRSNQGPDIDEEDVGESGGSVSVGDEEDEVMLDQFDLEQKLNIGELAIDES</sequence>
<gene>
    <name evidence="1" type="ORF">FEQUK3_LOCUS4610</name>
</gene>
<comment type="caution">
    <text evidence="1">The sequence shown here is derived from an EMBL/GenBank/DDBJ whole genome shotgun (WGS) entry which is preliminary data.</text>
</comment>
<evidence type="ECO:0000313" key="2">
    <source>
        <dbReference type="Proteomes" id="UP000693738"/>
    </source>
</evidence>
<protein>
    <submittedName>
        <fullName evidence="1">Uncharacterized protein</fullName>
    </submittedName>
</protein>
<reference evidence="1" key="1">
    <citation type="submission" date="2021-05" db="EMBL/GenBank/DDBJ databases">
        <authorList>
            <person name="Khan N."/>
        </authorList>
    </citation>
    <scope>NUCLEOTIDE SEQUENCE</scope>
</reference>
<evidence type="ECO:0000313" key="1">
    <source>
        <dbReference type="EMBL" id="CAG7558918.1"/>
    </source>
</evidence>
<organism evidence="1 2">
    <name type="scientific">Fusarium equiseti</name>
    <name type="common">Fusarium scirpi</name>
    <dbReference type="NCBI Taxonomy" id="61235"/>
    <lineage>
        <taxon>Eukaryota</taxon>
        <taxon>Fungi</taxon>
        <taxon>Dikarya</taxon>
        <taxon>Ascomycota</taxon>
        <taxon>Pezizomycotina</taxon>
        <taxon>Sordariomycetes</taxon>
        <taxon>Hypocreomycetidae</taxon>
        <taxon>Hypocreales</taxon>
        <taxon>Nectriaceae</taxon>
        <taxon>Fusarium</taxon>
        <taxon>Fusarium incarnatum-equiseti species complex</taxon>
    </lineage>
</organism>
<proteinExistence type="predicted"/>